<reference evidence="1" key="1">
    <citation type="submission" date="2021-08" db="EMBL/GenBank/DDBJ databases">
        <title>Novel anaerobic bacterium isolated from sea squirt in East Sea, Republic of Korea.</title>
        <authorList>
            <person name="Nguyen T.H."/>
            <person name="Li Z."/>
            <person name="Lee Y.-J."/>
            <person name="Ko J."/>
            <person name="Kim S.-G."/>
        </authorList>
    </citation>
    <scope>NUCLEOTIDE SEQUENCE</scope>
    <source>
        <strain evidence="1">KCTC 25031</strain>
    </source>
</reference>
<protein>
    <submittedName>
        <fullName evidence="1">Flippase-like domain-containing protein</fullName>
    </submittedName>
</protein>
<sequence length="356" mass="41056">MNKKTDALKNFHPIRIILPILIGLMVAFYLFYNERDQIEDFSFSSEGKWFILGACALMLTRDIGYIIRLHILSNQKLTWLQCTKIVFLWEFASAITPTAIGGTGVAVFFLHHEKMSWAESTTVVMATSFLDELFFAISFPILLITIGGENLFVQYEESTFVNNLIWFAIAGYSIKLLYILFVSYSLFFNPKLFKKLIVSIASLPFINKWKKAAIQYGDEFITASYSLQKRSLSYWIGSFLSTALSWISRYWTANLIILGVTISSTLPSQDIFQMSNQLIIFARQLIMWIMMMVMPSPGGAGFSEFLFSRYMVEFIPAGLENMVALIWRSVSYYPYLLIGSILFPIWLRRSFKKRKK</sequence>
<evidence type="ECO:0000313" key="2">
    <source>
        <dbReference type="Proteomes" id="UP000826212"/>
    </source>
</evidence>
<dbReference type="EMBL" id="CP081303">
    <property type="protein sequence ID" value="QZE13314.1"/>
    <property type="molecule type" value="Genomic_DNA"/>
</dbReference>
<keyword evidence="2" id="KW-1185">Reference proteome</keyword>
<proteinExistence type="predicted"/>
<name>A0AC61NQW1_9BACT</name>
<organism evidence="1 2">
    <name type="scientific">Halosquirtibacter laminarini</name>
    <dbReference type="NCBI Taxonomy" id="3374600"/>
    <lineage>
        <taxon>Bacteria</taxon>
        <taxon>Pseudomonadati</taxon>
        <taxon>Bacteroidota</taxon>
        <taxon>Bacteroidia</taxon>
        <taxon>Marinilabiliales</taxon>
        <taxon>Prolixibacteraceae</taxon>
        <taxon>Halosquirtibacter</taxon>
    </lineage>
</organism>
<dbReference type="Proteomes" id="UP000826212">
    <property type="component" value="Chromosome"/>
</dbReference>
<evidence type="ECO:0000313" key="1">
    <source>
        <dbReference type="EMBL" id="QZE13314.1"/>
    </source>
</evidence>
<accession>A0AC61NQW1</accession>
<gene>
    <name evidence="1" type="ORF">K4L44_12030</name>
</gene>